<dbReference type="EMBL" id="LN728700">
    <property type="protein sequence ID" value="CEP12852.1"/>
    <property type="molecule type" value="Genomic_DNA"/>
</dbReference>
<feature type="region of interest" description="Disordered" evidence="1">
    <location>
        <begin position="21"/>
        <end position="74"/>
    </location>
</feature>
<name>A0A0B7N617_9FUNG</name>
<feature type="compositionally biased region" description="Polar residues" evidence="1">
    <location>
        <begin position="27"/>
        <end position="56"/>
    </location>
</feature>
<reference evidence="2 3" key="1">
    <citation type="submission" date="2014-09" db="EMBL/GenBank/DDBJ databases">
        <authorList>
            <person name="Ellenberger Sabrina"/>
        </authorList>
    </citation>
    <scope>NUCLEOTIDE SEQUENCE [LARGE SCALE GENOMIC DNA]</scope>
    <source>
        <strain evidence="2 3">CBS 412.66</strain>
    </source>
</reference>
<evidence type="ECO:0000256" key="1">
    <source>
        <dbReference type="SAM" id="MobiDB-lite"/>
    </source>
</evidence>
<proteinExistence type="predicted"/>
<protein>
    <submittedName>
        <fullName evidence="2">Uncharacterized protein</fullName>
    </submittedName>
</protein>
<gene>
    <name evidence="2" type="primary">PARPA_06862.1 scaffold 24744</name>
</gene>
<dbReference type="AlphaFoldDB" id="A0A0B7N617"/>
<organism evidence="2 3">
    <name type="scientific">Parasitella parasitica</name>
    <dbReference type="NCBI Taxonomy" id="35722"/>
    <lineage>
        <taxon>Eukaryota</taxon>
        <taxon>Fungi</taxon>
        <taxon>Fungi incertae sedis</taxon>
        <taxon>Mucoromycota</taxon>
        <taxon>Mucoromycotina</taxon>
        <taxon>Mucoromycetes</taxon>
        <taxon>Mucorales</taxon>
        <taxon>Mucorineae</taxon>
        <taxon>Mucoraceae</taxon>
        <taxon>Parasitella</taxon>
    </lineage>
</organism>
<dbReference type="Proteomes" id="UP000054107">
    <property type="component" value="Unassembled WGS sequence"/>
</dbReference>
<sequence length="228" mass="25417">FSLTQENASLRQQIADLTALSSAAKRTPNTAATNQQSQPSKAPASGTQTSGSTWTEVVQKKNKPKKIKDPADVTEKHRAAITRRFNLQEDGPKGYINVYIHRSRRFTRTEVRHNLHLIGAEATRIVDIIFPARNVIGILVHVQYKEALLFLLVGRSKIAAIDKFHSVNSNHVADPKYHDCLVFECETILHLNCILNAAPSLWTTLPSLSSTPLFSLPCDLLNDRILCQ</sequence>
<accession>A0A0B7N617</accession>
<evidence type="ECO:0000313" key="3">
    <source>
        <dbReference type="Proteomes" id="UP000054107"/>
    </source>
</evidence>
<dbReference type="OrthoDB" id="2289470at2759"/>
<feature type="non-terminal residue" evidence="2">
    <location>
        <position position="1"/>
    </location>
</feature>
<dbReference type="STRING" id="35722.A0A0B7N617"/>
<keyword evidence="3" id="KW-1185">Reference proteome</keyword>
<evidence type="ECO:0000313" key="2">
    <source>
        <dbReference type="EMBL" id="CEP12852.1"/>
    </source>
</evidence>